<evidence type="ECO:0000259" key="1">
    <source>
        <dbReference type="PROSITE" id="PS51819"/>
    </source>
</evidence>
<dbReference type="InterPro" id="IPR053863">
    <property type="entry name" value="Glyoxy/Ble-like_N"/>
</dbReference>
<accession>A0A0A0HJU3</accession>
<protein>
    <submittedName>
        <fullName evidence="2">Putative lactoylglutathione lyase</fullName>
    </submittedName>
</protein>
<dbReference type="PATRIC" id="fig|1288298.3.peg.2777"/>
<dbReference type="PANTHER" id="PTHR36503">
    <property type="entry name" value="BLR2520 PROTEIN"/>
    <property type="match status" value="1"/>
</dbReference>
<dbReference type="Gene3D" id="3.10.180.10">
    <property type="entry name" value="2,3-Dihydroxybiphenyl 1,2-Dioxygenase, domain 1"/>
    <property type="match status" value="1"/>
</dbReference>
<dbReference type="Proteomes" id="UP000030021">
    <property type="component" value="Unassembled WGS sequence"/>
</dbReference>
<name>A0A0A0HJU3_9RHOB</name>
<comment type="caution">
    <text evidence="2">The sequence shown here is derived from an EMBL/GenBank/DDBJ whole genome shotgun (WGS) entry which is preliminary data.</text>
</comment>
<dbReference type="RefSeq" id="WP_037274532.1">
    <property type="nucleotide sequence ID" value="NZ_KN293981.1"/>
</dbReference>
<dbReference type="PANTHER" id="PTHR36503:SF2">
    <property type="entry name" value="BLR2408 PROTEIN"/>
    <property type="match status" value="1"/>
</dbReference>
<dbReference type="Pfam" id="PF22677">
    <property type="entry name" value="Ble-like_N"/>
    <property type="match status" value="1"/>
</dbReference>
<dbReference type="PROSITE" id="PS51819">
    <property type="entry name" value="VOC"/>
    <property type="match status" value="1"/>
</dbReference>
<dbReference type="EMBL" id="AONH01000014">
    <property type="protein sequence ID" value="KGM87445.1"/>
    <property type="molecule type" value="Genomic_DNA"/>
</dbReference>
<dbReference type="OrthoDB" id="9798430at2"/>
<dbReference type="InterPro" id="IPR037523">
    <property type="entry name" value="VOC_core"/>
</dbReference>
<feature type="domain" description="VOC" evidence="1">
    <location>
        <begin position="3"/>
        <end position="128"/>
    </location>
</feature>
<dbReference type="eggNOG" id="COG3607">
    <property type="taxonomic scope" value="Bacteria"/>
</dbReference>
<dbReference type="GO" id="GO:0016829">
    <property type="term" value="F:lyase activity"/>
    <property type="evidence" value="ECO:0007669"/>
    <property type="project" value="UniProtKB-KW"/>
</dbReference>
<evidence type="ECO:0000313" key="3">
    <source>
        <dbReference type="Proteomes" id="UP000030021"/>
    </source>
</evidence>
<dbReference type="HOGENOM" id="CLU_046006_21_0_5"/>
<organism evidence="2 3">
    <name type="scientific">Roseovarius mucosus DSM 17069</name>
    <dbReference type="NCBI Taxonomy" id="1288298"/>
    <lineage>
        <taxon>Bacteria</taxon>
        <taxon>Pseudomonadati</taxon>
        <taxon>Pseudomonadota</taxon>
        <taxon>Alphaproteobacteria</taxon>
        <taxon>Rhodobacterales</taxon>
        <taxon>Roseobacteraceae</taxon>
        <taxon>Roseovarius</taxon>
    </lineage>
</organism>
<reference evidence="2 3" key="1">
    <citation type="submission" date="2013-01" db="EMBL/GenBank/DDBJ databases">
        <authorList>
            <person name="Fiebig A."/>
            <person name="Goeker M."/>
            <person name="Klenk H.-P.P."/>
        </authorList>
    </citation>
    <scope>NUCLEOTIDE SEQUENCE [LARGE SCALE GENOMIC DNA]</scope>
    <source>
        <strain evidence="2 3">DSM 17069</strain>
    </source>
</reference>
<dbReference type="InterPro" id="IPR029068">
    <property type="entry name" value="Glyas_Bleomycin-R_OHBP_Dase"/>
</dbReference>
<proteinExistence type="predicted"/>
<keyword evidence="2" id="KW-0456">Lyase</keyword>
<gene>
    <name evidence="2" type="ORF">rosmuc_02759</name>
</gene>
<sequence length="144" mass="15754">MSQMIFINLPVADLERSMAFYEAIGFTKDTKFTNHLAASMALSDDIRVMLLTHEFWSSFTNRRRVDPASEAQVLLCISRADREAVDAITAAAVAAGGAGDPCPAQDHGFMYGRSFADPDGHIWEPMWMSAEAVEKGPVEMSHAG</sequence>
<evidence type="ECO:0000313" key="2">
    <source>
        <dbReference type="EMBL" id="KGM87445.1"/>
    </source>
</evidence>
<dbReference type="SUPFAM" id="SSF54593">
    <property type="entry name" value="Glyoxalase/Bleomycin resistance protein/Dihydroxybiphenyl dioxygenase"/>
    <property type="match status" value="1"/>
</dbReference>
<dbReference type="AlphaFoldDB" id="A0A0A0HJU3"/>